<name>A0A9C7CGE1_9VIRU</name>
<proteinExistence type="predicted"/>
<reference evidence="2" key="1">
    <citation type="submission" date="2022-10" db="EMBL/GenBank/DDBJ databases">
        <title>Genome sequences of endogenous nimaviruses in decapod crustaceans.</title>
        <authorList>
            <person name="Kawato S."/>
            <person name="Nozaki R."/>
            <person name="Kondo H."/>
            <person name="Hirono I."/>
        </authorList>
    </citation>
    <scope>NUCLEOTIDE SEQUENCE</scope>
    <source>
        <strain evidence="2">Toyama2020</strain>
    </source>
</reference>
<feature type="compositionally biased region" description="Polar residues" evidence="1">
    <location>
        <begin position="383"/>
        <end position="396"/>
    </location>
</feature>
<organism evidence="2">
    <name type="scientific">Pasiphaea japonica whispovirus</name>
    <dbReference type="NCBI Taxonomy" id="2984286"/>
    <lineage>
        <taxon>Viruses</taxon>
        <taxon>Viruses incertae sedis</taxon>
        <taxon>Naldaviricetes</taxon>
        <taxon>Nimaviridae</taxon>
        <taxon>Whispovirus</taxon>
    </lineage>
</organism>
<feature type="region of interest" description="Disordered" evidence="1">
    <location>
        <begin position="380"/>
        <end position="404"/>
    </location>
</feature>
<protein>
    <submittedName>
        <fullName evidence="2">Wsv440-like protein</fullName>
    </submittedName>
</protein>
<dbReference type="EMBL" id="LC738885">
    <property type="protein sequence ID" value="BDT63554.1"/>
    <property type="molecule type" value="Genomic_DNA"/>
</dbReference>
<evidence type="ECO:0000313" key="2">
    <source>
        <dbReference type="EMBL" id="BDT63554.1"/>
    </source>
</evidence>
<evidence type="ECO:0000256" key="1">
    <source>
        <dbReference type="SAM" id="MobiDB-lite"/>
    </source>
</evidence>
<sequence>MCVNLQTAKKLVRWYINYGCTCSLSTRLSRVLGSLGGGVDAATVRSRPNLDEGKSSILKVPVRVTSLIENVLLERALTKPDLAAAAFDLSDKLVYCDCNNTKGNFDVASMAVWENCINNTGIKKSKINVTCPSCTLKQVKGGGATPTPLITYLRKNAMEEVFSDRAELKRLYVALLTGAAAGGCGVYSDSAQQSSFNGSWTCLLFHNNKETKIEAEVVISNRVKHSSRLQPKCICSDLLYAICSTNGDTEFAYRAQNIAVIEGGEFLYFSYTIFNEGGPFDFKPDLRMLLKDEPVSEINNLATMHQVSPSTLSVSPPSSSCSKYDKLKTKPYGITSTTTAVAPPKKISHKEVNKSLTNTDNNQVDMQSLMMTVLSNKNKKRNNTFSKRGNSDQQPSSKKKKINSGTQVTIKNAWVSTGKTTVDNCQKNYIVPCPQIEEVSISHHQKNNFYTPAIKHSIRINNTPINLFVKKYTTKYILPHENVLFSPPIISRVNFNRFKVLTSVSSFFDRVEVVVSSHDSFPLCNNTAHSTILRLLSHIRENSLKRSIQVASSNGIEFVIKAPTTNVGIPISNREIQERQLCTASTLSMLAGLAT</sequence>
<accession>A0A9C7CGE1</accession>